<dbReference type="PANTHER" id="PTHR11671">
    <property type="entry name" value="V-TYPE ATP SYNTHASE SUBUNIT D"/>
    <property type="match status" value="1"/>
</dbReference>
<dbReference type="EC" id="3.6.3.14" evidence="4"/>
<sequence>MLQAYKGKKKGAQQGHSLLKKKSDALTGRFRGMLKEIVSTKQAMGEELRDAAFALAKVNYATDSGSNWQQSVVQNVKQPAVTINVSTDNVAGVRLPKFEMKADTHSDIVGNMGIARGYQVLQSARERFVKALDLLVKLASTQTAFFTLDEEIKMTNRRVNALANVVVPQLDHNINYIVKELDEMEREEFFRLKKIQQKKKDRIAAEEAKRNAEGNATAPPTIFEDKDADIIF</sequence>
<dbReference type="GO" id="GO:0016787">
    <property type="term" value="F:hydrolase activity"/>
    <property type="evidence" value="ECO:0007669"/>
    <property type="project" value="UniProtKB-KW"/>
</dbReference>
<evidence type="ECO:0000256" key="3">
    <source>
        <dbReference type="ARBA" id="ARBA00023065"/>
    </source>
</evidence>
<dbReference type="RefSeq" id="XP_011131623.1">
    <property type="nucleotide sequence ID" value="XM_011133321.1"/>
</dbReference>
<protein>
    <submittedName>
        <fullName evidence="4">Vacuolar ATP synthase subunit D</fullName>
        <ecNumber evidence="4">3.6.3.14</ecNumber>
    </submittedName>
</protein>
<keyword evidence="2" id="KW-0813">Transport</keyword>
<comment type="caution">
    <text evidence="4">The sequence shown here is derived from an EMBL/GenBank/DDBJ whole genome shotgun (WGS) entry which is preliminary data.</text>
</comment>
<dbReference type="Gene3D" id="1.10.287.3240">
    <property type="match status" value="1"/>
</dbReference>
<keyword evidence="3" id="KW-0406">Ion transport</keyword>
<dbReference type="Pfam" id="PF01813">
    <property type="entry name" value="ATP-synt_D"/>
    <property type="match status" value="1"/>
</dbReference>
<keyword evidence="4" id="KW-0378">Hydrolase</keyword>
<evidence type="ECO:0000256" key="2">
    <source>
        <dbReference type="ARBA" id="ARBA00022448"/>
    </source>
</evidence>
<dbReference type="GO" id="GO:0046961">
    <property type="term" value="F:proton-transporting ATPase activity, rotational mechanism"/>
    <property type="evidence" value="ECO:0007669"/>
    <property type="project" value="InterPro"/>
</dbReference>
<dbReference type="Proteomes" id="UP000019763">
    <property type="component" value="Unassembled WGS sequence"/>
</dbReference>
<dbReference type="VEuPathDB" id="CryptoDB:GNI_114370"/>
<keyword evidence="5" id="KW-1185">Reference proteome</keyword>
<dbReference type="NCBIfam" id="TIGR00309">
    <property type="entry name" value="V_ATPase_subD"/>
    <property type="match status" value="1"/>
</dbReference>
<dbReference type="GeneID" id="22914044"/>
<dbReference type="InterPro" id="IPR002699">
    <property type="entry name" value="V_ATPase_D"/>
</dbReference>
<gene>
    <name evidence="4" type="ORF">GNI_114370</name>
</gene>
<comment type="similarity">
    <text evidence="1">Belongs to the V-ATPase D subunit family.</text>
</comment>
<reference evidence="4" key="1">
    <citation type="submission" date="2013-12" db="EMBL/GenBank/DDBJ databases">
        <authorList>
            <person name="Omoto C.K."/>
            <person name="Sibley D."/>
            <person name="Venepally P."/>
            <person name="Hadjithomas M."/>
            <person name="Karamycheva S."/>
            <person name="Brunk B."/>
            <person name="Roos D."/>
            <person name="Caler E."/>
            <person name="Lorenzi H."/>
        </authorList>
    </citation>
    <scope>NUCLEOTIDE SEQUENCE</scope>
</reference>
<evidence type="ECO:0000313" key="5">
    <source>
        <dbReference type="Proteomes" id="UP000019763"/>
    </source>
</evidence>
<dbReference type="OrthoDB" id="7676488at2759"/>
<dbReference type="AlphaFoldDB" id="A0A023B327"/>
<dbReference type="eggNOG" id="KOG1647">
    <property type="taxonomic scope" value="Eukaryota"/>
</dbReference>
<evidence type="ECO:0000256" key="1">
    <source>
        <dbReference type="ARBA" id="ARBA00005850"/>
    </source>
</evidence>
<proteinExistence type="inferred from homology"/>
<dbReference type="OMA" id="REEFFRM"/>
<dbReference type="EMBL" id="AFNH02000853">
    <property type="protein sequence ID" value="EZG55328.1"/>
    <property type="molecule type" value="Genomic_DNA"/>
</dbReference>
<evidence type="ECO:0000313" key="4">
    <source>
        <dbReference type="EMBL" id="EZG55328.1"/>
    </source>
</evidence>
<organism evidence="4 5">
    <name type="scientific">Gregarina niphandrodes</name>
    <name type="common">Septate eugregarine</name>
    <dbReference type="NCBI Taxonomy" id="110365"/>
    <lineage>
        <taxon>Eukaryota</taxon>
        <taxon>Sar</taxon>
        <taxon>Alveolata</taxon>
        <taxon>Apicomplexa</taxon>
        <taxon>Conoidasida</taxon>
        <taxon>Gregarinasina</taxon>
        <taxon>Eugregarinorida</taxon>
        <taxon>Gregarinidae</taxon>
        <taxon>Gregarina</taxon>
    </lineage>
</organism>
<accession>A0A023B327</accession>
<name>A0A023B327_GRENI</name>